<reference evidence="1" key="1">
    <citation type="submission" date="2016-12" db="EMBL/GenBank/DDBJ databases">
        <authorList>
            <person name="Moulin L."/>
        </authorList>
    </citation>
    <scope>NUCLEOTIDE SEQUENCE [LARGE SCALE GENOMIC DNA]</scope>
    <source>
        <strain evidence="1">STM 7183</strain>
    </source>
</reference>
<protein>
    <submittedName>
        <fullName evidence="1">Uncharacterized protein</fullName>
    </submittedName>
</protein>
<dbReference type="AlphaFoldDB" id="A0A1N7SF13"/>
<dbReference type="EMBL" id="CYGY02000049">
    <property type="protein sequence ID" value="SIT45934.1"/>
    <property type="molecule type" value="Genomic_DNA"/>
</dbReference>
<dbReference type="Proteomes" id="UP000195569">
    <property type="component" value="Unassembled WGS sequence"/>
</dbReference>
<comment type="caution">
    <text evidence="1">The sequence shown here is derived from an EMBL/GenBank/DDBJ whole genome shotgun (WGS) entry which is preliminary data.</text>
</comment>
<gene>
    <name evidence="1" type="ORF">BN2476_490063</name>
</gene>
<name>A0A1N7SF13_9BURK</name>
<organism evidence="1 2">
    <name type="scientific">Paraburkholderia piptadeniae</name>
    <dbReference type="NCBI Taxonomy" id="1701573"/>
    <lineage>
        <taxon>Bacteria</taxon>
        <taxon>Pseudomonadati</taxon>
        <taxon>Pseudomonadota</taxon>
        <taxon>Betaproteobacteria</taxon>
        <taxon>Burkholderiales</taxon>
        <taxon>Burkholderiaceae</taxon>
        <taxon>Paraburkholderia</taxon>
    </lineage>
</organism>
<evidence type="ECO:0000313" key="1">
    <source>
        <dbReference type="EMBL" id="SIT45934.1"/>
    </source>
</evidence>
<keyword evidence="2" id="KW-1185">Reference proteome</keyword>
<accession>A0A1N7SF13</accession>
<evidence type="ECO:0000313" key="2">
    <source>
        <dbReference type="Proteomes" id="UP000195569"/>
    </source>
</evidence>
<sequence>MVWRYGPAPYAMPVEPGRLDITDPRIEQNPRASRRWPGRRAAESGVAVEILKRRGPRHEGDLVIEVAPSPVC</sequence>
<proteinExistence type="predicted"/>